<protein>
    <submittedName>
        <fullName evidence="2">Uncharacterized protein</fullName>
    </submittedName>
</protein>
<sequence>MDTLGAVFSLLALAVEGTFDILGGIMFIVVLILELGIFASHIIWRFHFCKERKAAKASGMSIDEFLSSRRAISGSSSSCCDGRGGIYYEPPPPPPTTTVVHGAVVEKGVHMERNPSEAVPAKNVVIGKGSVNAENAVYAAGDVDLESQSRYSYVNVEDNE</sequence>
<evidence type="ECO:0000256" key="1">
    <source>
        <dbReference type="SAM" id="Phobius"/>
    </source>
</evidence>
<dbReference type="OrthoDB" id="407617at2759"/>
<evidence type="ECO:0000313" key="2">
    <source>
        <dbReference type="EMBL" id="EEH32969.1"/>
    </source>
</evidence>
<dbReference type="HOGENOM" id="CLU_1652705_0_0_1"/>
<evidence type="ECO:0000313" key="3">
    <source>
        <dbReference type="Proteomes" id="UP000002059"/>
    </source>
</evidence>
<dbReference type="KEGG" id="pbl:PAAG_04022"/>
<proteinExistence type="predicted"/>
<accession>C1GZS8</accession>
<keyword evidence="1" id="KW-0812">Transmembrane</keyword>
<reference evidence="2 3" key="1">
    <citation type="journal article" date="2011" name="PLoS Genet.">
        <title>Comparative genomic analysis of human fungal pathogens causing paracoccidioidomycosis.</title>
        <authorList>
            <person name="Desjardins C.A."/>
            <person name="Champion M.D."/>
            <person name="Holder J.W."/>
            <person name="Muszewska A."/>
            <person name="Goldberg J."/>
            <person name="Bailao A.M."/>
            <person name="Brigido M.M."/>
            <person name="Ferreira M.E."/>
            <person name="Garcia A.M."/>
            <person name="Grynberg M."/>
            <person name="Gujja S."/>
            <person name="Heiman D.I."/>
            <person name="Henn M.R."/>
            <person name="Kodira C.D."/>
            <person name="Leon-Narvaez H."/>
            <person name="Longo L.V."/>
            <person name="Ma L.J."/>
            <person name="Malavazi I."/>
            <person name="Matsuo A.L."/>
            <person name="Morais F.V."/>
            <person name="Pereira M."/>
            <person name="Rodriguez-Brito S."/>
            <person name="Sakthikumar S."/>
            <person name="Salem-Izacc S.M."/>
            <person name="Sykes S.M."/>
            <person name="Teixeira M.M."/>
            <person name="Vallejo M.C."/>
            <person name="Walter M.E."/>
            <person name="Yandava C."/>
            <person name="Young S."/>
            <person name="Zeng Q."/>
            <person name="Zucker J."/>
            <person name="Felipe M.S."/>
            <person name="Goldman G.H."/>
            <person name="Haas B.J."/>
            <person name="McEwen J.G."/>
            <person name="Nino-Vega G."/>
            <person name="Puccia R."/>
            <person name="San-Blas G."/>
            <person name="Soares C.M."/>
            <person name="Birren B.W."/>
            <person name="Cuomo C.A."/>
        </authorList>
    </citation>
    <scope>NUCLEOTIDE SEQUENCE [LARGE SCALE GENOMIC DNA]</scope>
    <source>
        <strain evidence="3">ATCC MYA-826 / Pb01</strain>
    </source>
</reference>
<dbReference type="eggNOG" id="KOG2913">
    <property type="taxonomic scope" value="Eukaryota"/>
</dbReference>
<dbReference type="RefSeq" id="XP_002793750.1">
    <property type="nucleotide sequence ID" value="XM_002793704.1"/>
</dbReference>
<dbReference type="GeneID" id="9097122"/>
<keyword evidence="1" id="KW-1133">Transmembrane helix</keyword>
<gene>
    <name evidence="2" type="ORF">PAAG_04022</name>
</gene>
<keyword evidence="3" id="KW-1185">Reference proteome</keyword>
<dbReference type="EMBL" id="KN294001">
    <property type="protein sequence ID" value="EEH32969.1"/>
    <property type="molecule type" value="Genomic_DNA"/>
</dbReference>
<feature type="transmembrane region" description="Helical" evidence="1">
    <location>
        <begin position="24"/>
        <end position="44"/>
    </location>
</feature>
<organism evidence="2 3">
    <name type="scientific">Paracoccidioides lutzii (strain ATCC MYA-826 / Pb01)</name>
    <name type="common">Paracoccidioides brasiliensis</name>
    <dbReference type="NCBI Taxonomy" id="502779"/>
    <lineage>
        <taxon>Eukaryota</taxon>
        <taxon>Fungi</taxon>
        <taxon>Dikarya</taxon>
        <taxon>Ascomycota</taxon>
        <taxon>Pezizomycotina</taxon>
        <taxon>Eurotiomycetes</taxon>
        <taxon>Eurotiomycetidae</taxon>
        <taxon>Onygenales</taxon>
        <taxon>Ajellomycetaceae</taxon>
        <taxon>Paracoccidioides</taxon>
    </lineage>
</organism>
<keyword evidence="1" id="KW-0472">Membrane</keyword>
<name>C1GZS8_PARBA</name>
<dbReference type="VEuPathDB" id="FungiDB:PAAG_04022"/>
<dbReference type="AlphaFoldDB" id="C1GZS8"/>
<dbReference type="Proteomes" id="UP000002059">
    <property type="component" value="Partially assembled WGS sequence"/>
</dbReference>